<dbReference type="InterPro" id="IPR016035">
    <property type="entry name" value="Acyl_Trfase/lysoPLipase"/>
</dbReference>
<dbReference type="Gene3D" id="3.40.1090.10">
    <property type="entry name" value="Cytosolic phospholipase A2 catalytic domain"/>
    <property type="match status" value="1"/>
</dbReference>
<dbReference type="GO" id="GO:0047499">
    <property type="term" value="F:calcium-independent phospholipase A2 activity"/>
    <property type="evidence" value="ECO:0007669"/>
    <property type="project" value="TreeGrafter"/>
</dbReference>
<evidence type="ECO:0000313" key="2">
    <source>
        <dbReference type="Proteomes" id="UP000012174"/>
    </source>
</evidence>
<keyword evidence="2" id="KW-1185">Reference proteome</keyword>
<dbReference type="STRING" id="1287681.M7SR69"/>
<dbReference type="KEGG" id="ela:UCREL1_6254"/>
<gene>
    <name evidence="1" type="ORF">UCREL1_6254</name>
</gene>
<name>M7SR69_EUTLA</name>
<dbReference type="PANTHER" id="PTHR24185">
    <property type="entry name" value="CALCIUM-INDEPENDENT PHOSPHOLIPASE A2-GAMMA"/>
    <property type="match status" value="1"/>
</dbReference>
<dbReference type="AlphaFoldDB" id="M7SR69"/>
<dbReference type="GO" id="GO:0016020">
    <property type="term" value="C:membrane"/>
    <property type="evidence" value="ECO:0007669"/>
    <property type="project" value="TreeGrafter"/>
</dbReference>
<protein>
    <submittedName>
        <fullName evidence="1">Putative patatin-like serine hydrolase protein</fullName>
    </submittedName>
</protein>
<dbReference type="Proteomes" id="UP000012174">
    <property type="component" value="Unassembled WGS sequence"/>
</dbReference>
<dbReference type="OrthoDB" id="630895at2759"/>
<dbReference type="OMA" id="IGMEEYK"/>
<dbReference type="eggNOG" id="KOG4231">
    <property type="taxonomic scope" value="Eukaryota"/>
</dbReference>
<sequence length="221" mass="25086">MYKGTPRGGDPAVLRSYDSRKEPAPEYDCKIWEAGRATCAIGLAFKPIRIGQSLFHDDGAGTFNPSPFALDEATVNEWPGRDVGVFISIGTGKRPKGTDQNSHVWYEGFMGDFAEARKKLITKIEGCEAIHERMKKDYLMRRGVNIENYYRLNVEIGVGEFGMNEWHRLGDIIPAVQESESHLLPVTLLLLLKQHVQRARQILRLYFQLSQNHLQLRSPTV</sequence>
<dbReference type="GO" id="GO:0019369">
    <property type="term" value="P:arachidonate metabolic process"/>
    <property type="evidence" value="ECO:0007669"/>
    <property type="project" value="TreeGrafter"/>
</dbReference>
<organism evidence="1 2">
    <name type="scientific">Eutypa lata (strain UCR-EL1)</name>
    <name type="common">Grapevine dieback disease fungus</name>
    <name type="synonym">Eutypa armeniacae</name>
    <dbReference type="NCBI Taxonomy" id="1287681"/>
    <lineage>
        <taxon>Eukaryota</taxon>
        <taxon>Fungi</taxon>
        <taxon>Dikarya</taxon>
        <taxon>Ascomycota</taxon>
        <taxon>Pezizomycotina</taxon>
        <taxon>Sordariomycetes</taxon>
        <taxon>Xylariomycetidae</taxon>
        <taxon>Xylariales</taxon>
        <taxon>Diatrypaceae</taxon>
        <taxon>Eutypa</taxon>
    </lineage>
</organism>
<proteinExistence type="predicted"/>
<dbReference type="HOGENOM" id="CLU_1250680_0_0_1"/>
<evidence type="ECO:0000313" key="1">
    <source>
        <dbReference type="EMBL" id="EMR66722.1"/>
    </source>
</evidence>
<dbReference type="PANTHER" id="PTHR24185:SF4">
    <property type="entry name" value="SERINE HYDROLASE, PUTATIVE (AFU_ORTHOLOGUE AFUA_2G07870)-RELATED"/>
    <property type="match status" value="1"/>
</dbReference>
<keyword evidence="1" id="KW-0378">Hydrolase</keyword>
<reference evidence="2" key="1">
    <citation type="journal article" date="2013" name="Genome Announc.">
        <title>Draft genome sequence of the grapevine dieback fungus Eutypa lata UCR-EL1.</title>
        <authorList>
            <person name="Blanco-Ulate B."/>
            <person name="Rolshausen P.E."/>
            <person name="Cantu D."/>
        </authorList>
    </citation>
    <scope>NUCLEOTIDE SEQUENCE [LARGE SCALE GENOMIC DNA]</scope>
    <source>
        <strain evidence="2">UCR-EL1</strain>
    </source>
</reference>
<accession>M7SR69</accession>
<dbReference type="EMBL" id="KB706595">
    <property type="protein sequence ID" value="EMR66722.1"/>
    <property type="molecule type" value="Genomic_DNA"/>
</dbReference>
<dbReference type="SUPFAM" id="SSF52151">
    <property type="entry name" value="FabD/lysophospholipase-like"/>
    <property type="match status" value="1"/>
</dbReference>